<proteinExistence type="predicted"/>
<protein>
    <submittedName>
        <fullName evidence="1">Uncharacterized protein</fullName>
    </submittedName>
</protein>
<dbReference type="EMBL" id="BARU01022964">
    <property type="protein sequence ID" value="GAH48281.1"/>
    <property type="molecule type" value="Genomic_DNA"/>
</dbReference>
<reference evidence="1" key="1">
    <citation type="journal article" date="2014" name="Front. Microbiol.">
        <title>High frequency of phylogenetically diverse reductive dehalogenase-homologous genes in deep subseafloor sedimentary metagenomes.</title>
        <authorList>
            <person name="Kawai M."/>
            <person name="Futagami T."/>
            <person name="Toyoda A."/>
            <person name="Takaki Y."/>
            <person name="Nishi S."/>
            <person name="Hori S."/>
            <person name="Arai W."/>
            <person name="Tsubouchi T."/>
            <person name="Morono Y."/>
            <person name="Uchiyama I."/>
            <person name="Ito T."/>
            <person name="Fujiyama A."/>
            <person name="Inagaki F."/>
            <person name="Takami H."/>
        </authorList>
    </citation>
    <scope>NUCLEOTIDE SEQUENCE</scope>
    <source>
        <strain evidence="1">Expedition CK06-06</strain>
    </source>
</reference>
<evidence type="ECO:0000313" key="1">
    <source>
        <dbReference type="EMBL" id="GAH48281.1"/>
    </source>
</evidence>
<feature type="non-terminal residue" evidence="1">
    <location>
        <position position="35"/>
    </location>
</feature>
<comment type="caution">
    <text evidence="1">The sequence shown here is derived from an EMBL/GenBank/DDBJ whole genome shotgun (WGS) entry which is preliminary data.</text>
</comment>
<gene>
    <name evidence="1" type="ORF">S03H2_37316</name>
</gene>
<accession>X1FRG9</accession>
<sequence length="35" mass="3954">MHGKERITAVLEGRPTDRVPANLLFYPGYIAHCAR</sequence>
<name>X1FRG9_9ZZZZ</name>
<organism evidence="1">
    <name type="scientific">marine sediment metagenome</name>
    <dbReference type="NCBI Taxonomy" id="412755"/>
    <lineage>
        <taxon>unclassified sequences</taxon>
        <taxon>metagenomes</taxon>
        <taxon>ecological metagenomes</taxon>
    </lineage>
</organism>
<dbReference type="AlphaFoldDB" id="X1FRG9"/>